<gene>
    <name evidence="1" type="ORF">AYI70_g4385</name>
</gene>
<reference evidence="1 2" key="1">
    <citation type="submission" date="2017-01" db="EMBL/GenBank/DDBJ databases">
        <authorList>
            <person name="Mah S.A."/>
            <person name="Swanson W.J."/>
            <person name="Moy G.W."/>
            <person name="Vacquier V.D."/>
        </authorList>
    </citation>
    <scope>NUCLEOTIDE SEQUENCE [LARGE SCALE GENOMIC DNA]</scope>
    <source>
        <strain evidence="1 2">GSMNP</strain>
    </source>
</reference>
<name>A0A1R1XZP2_9FUNG</name>
<dbReference type="Proteomes" id="UP000187283">
    <property type="component" value="Unassembled WGS sequence"/>
</dbReference>
<evidence type="ECO:0000313" key="2">
    <source>
        <dbReference type="Proteomes" id="UP000187283"/>
    </source>
</evidence>
<dbReference type="EMBL" id="LSSN01001350">
    <property type="protein sequence ID" value="OMJ19986.1"/>
    <property type="molecule type" value="Genomic_DNA"/>
</dbReference>
<proteinExistence type="predicted"/>
<organism evidence="1 2">
    <name type="scientific">Smittium culicis</name>
    <dbReference type="NCBI Taxonomy" id="133412"/>
    <lineage>
        <taxon>Eukaryota</taxon>
        <taxon>Fungi</taxon>
        <taxon>Fungi incertae sedis</taxon>
        <taxon>Zoopagomycota</taxon>
        <taxon>Kickxellomycotina</taxon>
        <taxon>Harpellomycetes</taxon>
        <taxon>Harpellales</taxon>
        <taxon>Legeriomycetaceae</taxon>
        <taxon>Smittium</taxon>
    </lineage>
</organism>
<sequence>MKNYICCDLEDNFKLQNIDFKIQSAKLGGLKFRPEETLFLVERGAMSVNKPFVASSSRDSEILDTNNSLQFECLDNLWILFLSMKSINLNQYQVSHNFCLIQKEL</sequence>
<evidence type="ECO:0000313" key="1">
    <source>
        <dbReference type="EMBL" id="OMJ19986.1"/>
    </source>
</evidence>
<accession>A0A1R1XZP2</accession>
<dbReference type="AlphaFoldDB" id="A0A1R1XZP2"/>
<dbReference type="OrthoDB" id="10616558at2759"/>
<comment type="caution">
    <text evidence="1">The sequence shown here is derived from an EMBL/GenBank/DDBJ whole genome shotgun (WGS) entry which is preliminary data.</text>
</comment>
<keyword evidence="2" id="KW-1185">Reference proteome</keyword>
<protein>
    <submittedName>
        <fullName evidence="1">Uncharacterized protein</fullName>
    </submittedName>
</protein>